<dbReference type="Pfam" id="PF06863">
    <property type="entry name" value="DUF1254"/>
    <property type="match status" value="1"/>
</dbReference>
<dbReference type="InterPro" id="IPR010679">
    <property type="entry name" value="DUF1254"/>
</dbReference>
<name>A0A0X8P090_ALCXX</name>
<reference evidence="5" key="1">
    <citation type="submission" date="2015-12" db="EMBL/GenBank/DDBJ databases">
        <title>FDA dAtabase for Regulatory Grade micrObial Sequences (FDA-ARGOS): Supporting development and validation of Infectious Disease Dx tests.</title>
        <authorList>
            <person name="Case J."/>
            <person name="Tallon L."/>
            <person name="Sadzewicz L."/>
            <person name="Sengamalay N."/>
            <person name="Ott S."/>
            <person name="Godinez A."/>
            <person name="Nagaraj S."/>
            <person name="Nadendla S."/>
            <person name="Sichtig H."/>
        </authorList>
    </citation>
    <scope>NUCLEOTIDE SEQUENCE [LARGE SCALE GENOMIC DNA]</scope>
    <source>
        <strain evidence="5">FDAARGOS_147</strain>
    </source>
</reference>
<dbReference type="InterPro" id="IPR037049">
    <property type="entry name" value="DUF1214_C_sf"/>
</dbReference>
<gene>
    <name evidence="4" type="ORF">AL504_16840</name>
</gene>
<evidence type="ECO:0000313" key="5">
    <source>
        <dbReference type="Proteomes" id="UP000060602"/>
    </source>
</evidence>
<dbReference type="Gene3D" id="2.60.40.1610">
    <property type="entry name" value="Domain of unknown function DUF1254"/>
    <property type="match status" value="1"/>
</dbReference>
<keyword evidence="1" id="KW-0732">Signal</keyword>
<dbReference type="AlphaFoldDB" id="A0A0X8P090"/>
<dbReference type="SUPFAM" id="SSF160935">
    <property type="entry name" value="VPA0735-like"/>
    <property type="match status" value="1"/>
</dbReference>
<organism evidence="4 5">
    <name type="scientific">Alcaligenes xylosoxydans xylosoxydans</name>
    <name type="common">Achromobacter xylosoxidans</name>
    <dbReference type="NCBI Taxonomy" id="85698"/>
    <lineage>
        <taxon>Bacteria</taxon>
        <taxon>Pseudomonadati</taxon>
        <taxon>Pseudomonadota</taxon>
        <taxon>Betaproteobacteria</taxon>
        <taxon>Burkholderiales</taxon>
        <taxon>Alcaligenaceae</taxon>
        <taxon>Achromobacter</taxon>
    </lineage>
</organism>
<dbReference type="RefSeq" id="WP_061072626.1">
    <property type="nucleotide sequence ID" value="NZ_CP014060.2"/>
</dbReference>
<feature type="chain" id="PRO_5007069147" evidence="1">
    <location>
        <begin position="26"/>
        <end position="520"/>
    </location>
</feature>
<feature type="domain" description="DUF1214" evidence="2">
    <location>
        <begin position="397"/>
        <end position="504"/>
    </location>
</feature>
<proteinExistence type="predicted"/>
<dbReference type="PANTHER" id="PTHR36509:SF2">
    <property type="entry name" value="BLL3101 PROTEIN"/>
    <property type="match status" value="1"/>
</dbReference>
<dbReference type="EMBL" id="CP014060">
    <property type="protein sequence ID" value="AMG37529.1"/>
    <property type="molecule type" value="Genomic_DNA"/>
</dbReference>
<evidence type="ECO:0000256" key="1">
    <source>
        <dbReference type="SAM" id="SignalP"/>
    </source>
</evidence>
<accession>A0A0X8P090</accession>
<sequence>MRTSPFTRRCSAAALAGALSVCFVAATQAQSPRPSMRLVSETPYPAAAAPAPQMSAQELRDIAIDAYVYAYPMVVMELARRKATAVQSPLEGKAPVNQFGHKAAFPDPRAADTPWPSADALYSSLWFDVSRAPLIVRLPDTGNRYTVLSALDMWSDVFASRGTRTNGPGAQSFAIVGPNWQGALPPGVDVIQSPTSTGWLIGWTQAGGPQDYAAVNQIQANMSASPMVAPVAPVPGRHRGPGSTTPYPQTGPGVGTAPIGSDVPMPMSTPVTVGEGTPAEQVAGMDAASFFTLFFDVMRNNPPHANDTPILDRMRRIGLDGRQPFSYGRLSPAVQQALTEAQPLAGRRIADGVSRLATPMNGWNTVLTGIGTYGTDYTRRAAIAYAGLGAPTAEDVLYPVTVADSKGRALNSNEDYVLHFEKGQLPPANAFWSLHVYNDKHGFADNPANRYALRSTDGLKYNADGSLDIYIQRRDPGERKRANWLATPAADGPFLLSMRLYWPQDVALDGQWAPPPVKRD</sequence>
<feature type="domain" description="DUF1254" evidence="3">
    <location>
        <begin position="96"/>
        <end position="225"/>
    </location>
</feature>
<dbReference type="Pfam" id="PF06742">
    <property type="entry name" value="DUF1214"/>
    <property type="match status" value="1"/>
</dbReference>
<dbReference type="InterPro" id="IPR010621">
    <property type="entry name" value="DUF1214"/>
</dbReference>
<dbReference type="InterPro" id="IPR037050">
    <property type="entry name" value="DUF1254_sf"/>
</dbReference>
<feature type="signal peptide" evidence="1">
    <location>
        <begin position="1"/>
        <end position="25"/>
    </location>
</feature>
<dbReference type="PANTHER" id="PTHR36509">
    <property type="entry name" value="BLL3101 PROTEIN"/>
    <property type="match status" value="1"/>
</dbReference>
<dbReference type="Gene3D" id="2.60.120.600">
    <property type="entry name" value="Domain of unknown function DUF1214, C-terminal domain"/>
    <property type="match status" value="1"/>
</dbReference>
<dbReference type="Proteomes" id="UP000060602">
    <property type="component" value="Chromosome"/>
</dbReference>
<evidence type="ECO:0000259" key="3">
    <source>
        <dbReference type="Pfam" id="PF06863"/>
    </source>
</evidence>
<evidence type="ECO:0000259" key="2">
    <source>
        <dbReference type="Pfam" id="PF06742"/>
    </source>
</evidence>
<protein>
    <submittedName>
        <fullName evidence="4">DUF1254 domain-containing protein</fullName>
    </submittedName>
</protein>
<evidence type="ECO:0000313" key="4">
    <source>
        <dbReference type="EMBL" id="AMG37529.1"/>
    </source>
</evidence>